<dbReference type="Proteomes" id="UP000487268">
    <property type="component" value="Unassembled WGS sequence"/>
</dbReference>
<evidence type="ECO:0000313" key="3">
    <source>
        <dbReference type="Proteomes" id="UP000487268"/>
    </source>
</evidence>
<keyword evidence="3" id="KW-1185">Reference proteome</keyword>
<dbReference type="InterPro" id="IPR036291">
    <property type="entry name" value="NAD(P)-bd_dom_sf"/>
</dbReference>
<dbReference type="SUPFAM" id="SSF51735">
    <property type="entry name" value="NAD(P)-binding Rossmann-fold domains"/>
    <property type="match status" value="1"/>
</dbReference>
<comment type="caution">
    <text evidence="2">The sequence shown here is derived from an EMBL/GenBank/DDBJ whole genome shotgun (WGS) entry which is preliminary data.</text>
</comment>
<evidence type="ECO:0000259" key="1">
    <source>
        <dbReference type="Pfam" id="PF07993"/>
    </source>
</evidence>
<evidence type="ECO:0000313" key="2">
    <source>
        <dbReference type="EMBL" id="MQY03734.1"/>
    </source>
</evidence>
<dbReference type="PANTHER" id="PTHR48079:SF6">
    <property type="entry name" value="NAD(P)-BINDING DOMAIN-CONTAINING PROTEIN-RELATED"/>
    <property type="match status" value="1"/>
</dbReference>
<organism evidence="2 3">
    <name type="scientific">Actinomadura macrotermitis</name>
    <dbReference type="NCBI Taxonomy" id="2585200"/>
    <lineage>
        <taxon>Bacteria</taxon>
        <taxon>Bacillati</taxon>
        <taxon>Actinomycetota</taxon>
        <taxon>Actinomycetes</taxon>
        <taxon>Streptosporangiales</taxon>
        <taxon>Thermomonosporaceae</taxon>
        <taxon>Actinomadura</taxon>
    </lineage>
</organism>
<reference evidence="2 3" key="1">
    <citation type="submission" date="2019-10" db="EMBL/GenBank/DDBJ databases">
        <title>Actinomadura rubteroloni sp. nov. and Actinomadura macrotermitis sp. nov., isolated from the gut of fungus growing-termite Macrotermes natalensis.</title>
        <authorList>
            <person name="Benndorf R."/>
            <person name="Martin K."/>
            <person name="Kuefner M."/>
            <person name="De Beer W."/>
            <person name="Kaster A.-K."/>
            <person name="Vollmers J."/>
            <person name="Poulsen M."/>
            <person name="Beemelmanns C."/>
        </authorList>
    </citation>
    <scope>NUCLEOTIDE SEQUENCE [LARGE SCALE GENOMIC DNA]</scope>
    <source>
        <strain evidence="2 3">RB68</strain>
    </source>
</reference>
<dbReference type="Gene3D" id="3.40.50.720">
    <property type="entry name" value="NAD(P)-binding Rossmann-like Domain"/>
    <property type="match status" value="1"/>
</dbReference>
<sequence length="344" mass="36171">MSGDMRTEDKEAVAEGTVLVLGGSGYLGRAVSLALDAAGWDVVALSRSGTAAAGRGVRGDVTRHNLGLSGDEAAALRGSVTRIVSCFGSVDWSAGPATALDLHAAGVRTMLRFARDCPGLGGLVHVSSLLAFGRAEGVVGNRELYVGQTFRNWYEYGKYHAEALVREARDLPITTIRFGPLLGPDPSGAPLNAADGLPAVLPYLVQGYPVHLRDGGRFPSYAGDVACAAELVGRAVARPAAGATWTWYDPDLPTVSEVLHRLCRPWGVVPKIVDWPAVGRLQRLVAGRIGLPKALLDYAEPWFQIDPAVLSALPGGIPRCRPGYLDATGAALRAPDADLQGSFV</sequence>
<dbReference type="PANTHER" id="PTHR48079">
    <property type="entry name" value="PROTEIN YEEZ"/>
    <property type="match status" value="1"/>
</dbReference>
<protein>
    <recommendedName>
        <fullName evidence="1">Thioester reductase (TE) domain-containing protein</fullName>
    </recommendedName>
</protein>
<accession>A0A7K0BSS9</accession>
<name>A0A7K0BSS9_9ACTN</name>
<gene>
    <name evidence="2" type="ORF">ACRB68_17790</name>
</gene>
<feature type="domain" description="Thioester reductase (TE)" evidence="1">
    <location>
        <begin position="57"/>
        <end position="201"/>
    </location>
</feature>
<dbReference type="GO" id="GO:0005737">
    <property type="term" value="C:cytoplasm"/>
    <property type="evidence" value="ECO:0007669"/>
    <property type="project" value="TreeGrafter"/>
</dbReference>
<dbReference type="EMBL" id="WEGH01000001">
    <property type="protein sequence ID" value="MQY03734.1"/>
    <property type="molecule type" value="Genomic_DNA"/>
</dbReference>
<dbReference type="OrthoDB" id="9787486at2"/>
<dbReference type="Pfam" id="PF07993">
    <property type="entry name" value="NAD_binding_4"/>
    <property type="match status" value="1"/>
</dbReference>
<dbReference type="GO" id="GO:0004029">
    <property type="term" value="F:aldehyde dehydrogenase (NAD+) activity"/>
    <property type="evidence" value="ECO:0007669"/>
    <property type="project" value="TreeGrafter"/>
</dbReference>
<dbReference type="InterPro" id="IPR051783">
    <property type="entry name" value="NAD(P)-dependent_oxidoreduct"/>
</dbReference>
<dbReference type="InterPro" id="IPR013120">
    <property type="entry name" value="FAR_NAD-bd"/>
</dbReference>
<proteinExistence type="predicted"/>
<dbReference type="AlphaFoldDB" id="A0A7K0BSS9"/>